<keyword evidence="4" id="KW-1185">Reference proteome</keyword>
<dbReference type="PANTHER" id="PTHR31342:SF10">
    <property type="entry name" value="CHUP1-LIKE PROTEIN"/>
    <property type="match status" value="1"/>
</dbReference>
<feature type="region of interest" description="Disordered" evidence="3">
    <location>
        <begin position="424"/>
        <end position="447"/>
    </location>
</feature>
<name>A0A6P6FK23_ZIZJJ</name>
<sequence>MESSTSKVEIMKPMILKAGIPLALSVAGFVCAKIIARRSVAKESLLETQMSNSKIDSELGDEEESFHSFCSTSLPSMEYEKPMITDTNFMNSIERLENRYEPNLKEEIFGLRRRLEDLQMKECELEMKFIRYCDLKEQESLLMQLKNTLLLEMSHVELLDREISSMEAEKKRLETLVVEYLRVLEQLEFWKSKNGFLHRKVKKLLRKVRAQSSLIKEQDLQIGAKERQLFRTQDELETSRNIIKKLKDEVSELKMKFDQQQEEKNGLLEKLELAEKSPQSISKVEAEGITMEDYNRLRNELEQLQKDQAAETEELIYLRWSNACLRHELMKNQEHDQEQNQKIKVDHLELDFERNLVIENYESEQELQGMMLERNGHCFDSPTSEQVHSKRKKLLQRLRKWVEGSEKGKEKLDEKDRHEVKCFRKHSVSEESEEHLQPRRSCSSAGP</sequence>
<dbReference type="Proteomes" id="UP001652623">
    <property type="component" value="Chromosome 11"/>
</dbReference>
<dbReference type="PANTHER" id="PTHR31342">
    <property type="entry name" value="PROTEIN CHUP1, CHLOROPLASTIC"/>
    <property type="match status" value="1"/>
</dbReference>
<feature type="coiled-coil region" evidence="2">
    <location>
        <begin position="229"/>
        <end position="314"/>
    </location>
</feature>
<evidence type="ECO:0000256" key="2">
    <source>
        <dbReference type="SAM" id="Coils"/>
    </source>
</evidence>
<dbReference type="KEGG" id="zju:112488941"/>
<dbReference type="AlphaFoldDB" id="A0A6P6FK23"/>
<dbReference type="InterPro" id="IPR040265">
    <property type="entry name" value="CHUP1/IPGA1-like"/>
</dbReference>
<gene>
    <name evidence="5 6" type="primary">LOC112488941</name>
</gene>
<dbReference type="RefSeq" id="XP_024922480.3">
    <property type="nucleotide sequence ID" value="XM_025066712.3"/>
</dbReference>
<proteinExistence type="predicted"/>
<dbReference type="GO" id="GO:0055028">
    <property type="term" value="C:cortical microtubule"/>
    <property type="evidence" value="ECO:0007669"/>
    <property type="project" value="TreeGrafter"/>
</dbReference>
<evidence type="ECO:0000313" key="5">
    <source>
        <dbReference type="RefSeq" id="XP_024922479.3"/>
    </source>
</evidence>
<evidence type="ECO:0000256" key="1">
    <source>
        <dbReference type="ARBA" id="ARBA00023054"/>
    </source>
</evidence>
<dbReference type="GeneID" id="112488941"/>
<evidence type="ECO:0000313" key="4">
    <source>
        <dbReference type="Proteomes" id="UP001652623"/>
    </source>
</evidence>
<evidence type="ECO:0000313" key="6">
    <source>
        <dbReference type="RefSeq" id="XP_024922480.3"/>
    </source>
</evidence>
<reference evidence="5 6" key="1">
    <citation type="submission" date="2025-05" db="UniProtKB">
        <authorList>
            <consortium name="RefSeq"/>
        </authorList>
    </citation>
    <scope>IDENTIFICATION</scope>
    <source>
        <tissue evidence="5 6">Seedling</tissue>
    </source>
</reference>
<accession>A0A6P6FK23</accession>
<evidence type="ECO:0000256" key="3">
    <source>
        <dbReference type="SAM" id="MobiDB-lite"/>
    </source>
</evidence>
<keyword evidence="1 2" id="KW-0175">Coiled coil</keyword>
<protein>
    <submittedName>
        <fullName evidence="5 6">Protein CHUP1, chloroplastic</fullName>
    </submittedName>
</protein>
<dbReference type="GO" id="GO:0072699">
    <property type="term" value="P:protein localization to cortical microtubule cytoskeleton"/>
    <property type="evidence" value="ECO:0007669"/>
    <property type="project" value="TreeGrafter"/>
</dbReference>
<dbReference type="RefSeq" id="XP_024922479.3">
    <property type="nucleotide sequence ID" value="XM_025066711.3"/>
</dbReference>
<organism evidence="5">
    <name type="scientific">Ziziphus jujuba</name>
    <name type="common">Chinese jujube</name>
    <name type="synonym">Ziziphus sativa</name>
    <dbReference type="NCBI Taxonomy" id="326968"/>
    <lineage>
        <taxon>Eukaryota</taxon>
        <taxon>Viridiplantae</taxon>
        <taxon>Streptophyta</taxon>
        <taxon>Embryophyta</taxon>
        <taxon>Tracheophyta</taxon>
        <taxon>Spermatophyta</taxon>
        <taxon>Magnoliopsida</taxon>
        <taxon>eudicotyledons</taxon>
        <taxon>Gunneridae</taxon>
        <taxon>Pentapetalae</taxon>
        <taxon>rosids</taxon>
        <taxon>fabids</taxon>
        <taxon>Rosales</taxon>
        <taxon>Rhamnaceae</taxon>
        <taxon>Paliureae</taxon>
        <taxon>Ziziphus</taxon>
    </lineage>
</organism>